<keyword evidence="1" id="KW-0472">Membrane</keyword>
<keyword evidence="1" id="KW-1133">Transmembrane helix</keyword>
<gene>
    <name evidence="2" type="ORF">S01H1_69936</name>
</gene>
<proteinExistence type="predicted"/>
<dbReference type="EMBL" id="BARS01046460">
    <property type="protein sequence ID" value="GAG29688.1"/>
    <property type="molecule type" value="Genomic_DNA"/>
</dbReference>
<reference evidence="2" key="1">
    <citation type="journal article" date="2014" name="Front. Microbiol.">
        <title>High frequency of phylogenetically diverse reductive dehalogenase-homologous genes in deep subseafloor sedimentary metagenomes.</title>
        <authorList>
            <person name="Kawai M."/>
            <person name="Futagami T."/>
            <person name="Toyoda A."/>
            <person name="Takaki Y."/>
            <person name="Nishi S."/>
            <person name="Hori S."/>
            <person name="Arai W."/>
            <person name="Tsubouchi T."/>
            <person name="Morono Y."/>
            <person name="Uchiyama I."/>
            <person name="Ito T."/>
            <person name="Fujiyama A."/>
            <person name="Inagaki F."/>
            <person name="Takami H."/>
        </authorList>
    </citation>
    <scope>NUCLEOTIDE SEQUENCE</scope>
    <source>
        <strain evidence="2">Expedition CK06-06</strain>
    </source>
</reference>
<feature type="non-terminal residue" evidence="2">
    <location>
        <position position="52"/>
    </location>
</feature>
<name>X0WZ16_9ZZZZ</name>
<organism evidence="2">
    <name type="scientific">marine sediment metagenome</name>
    <dbReference type="NCBI Taxonomy" id="412755"/>
    <lineage>
        <taxon>unclassified sequences</taxon>
        <taxon>metagenomes</taxon>
        <taxon>ecological metagenomes</taxon>
    </lineage>
</organism>
<dbReference type="AlphaFoldDB" id="X0WZ16"/>
<evidence type="ECO:0000313" key="2">
    <source>
        <dbReference type="EMBL" id="GAG29688.1"/>
    </source>
</evidence>
<comment type="caution">
    <text evidence="2">The sequence shown here is derived from an EMBL/GenBank/DDBJ whole genome shotgun (WGS) entry which is preliminary data.</text>
</comment>
<feature type="transmembrane region" description="Helical" evidence="1">
    <location>
        <begin position="31"/>
        <end position="50"/>
    </location>
</feature>
<protein>
    <submittedName>
        <fullName evidence="2">Uncharacterized protein</fullName>
    </submittedName>
</protein>
<sequence length="52" mass="5489">MRILAAVLGVLGLLFILAGPAFHVLPGSSNYWIFTALACWIVGGAISAFLKK</sequence>
<accession>X0WZ16</accession>
<keyword evidence="1" id="KW-0812">Transmembrane</keyword>
<evidence type="ECO:0000256" key="1">
    <source>
        <dbReference type="SAM" id="Phobius"/>
    </source>
</evidence>